<dbReference type="Pfam" id="PF14392">
    <property type="entry name" value="zf-CCHC_4"/>
    <property type="match status" value="1"/>
</dbReference>
<organism evidence="3 4">
    <name type="scientific">Buddleja alternifolia</name>
    <dbReference type="NCBI Taxonomy" id="168488"/>
    <lineage>
        <taxon>Eukaryota</taxon>
        <taxon>Viridiplantae</taxon>
        <taxon>Streptophyta</taxon>
        <taxon>Embryophyta</taxon>
        <taxon>Tracheophyta</taxon>
        <taxon>Spermatophyta</taxon>
        <taxon>Magnoliopsida</taxon>
        <taxon>eudicotyledons</taxon>
        <taxon>Gunneridae</taxon>
        <taxon>Pentapetalae</taxon>
        <taxon>asterids</taxon>
        <taxon>lamiids</taxon>
        <taxon>Lamiales</taxon>
        <taxon>Scrophulariaceae</taxon>
        <taxon>Buddlejeae</taxon>
        <taxon>Buddleja</taxon>
    </lineage>
</organism>
<protein>
    <recommendedName>
        <fullName evidence="5">Reverse transcriptase zinc-binding domain-containing protein</fullName>
    </recommendedName>
</protein>
<evidence type="ECO:0000313" key="4">
    <source>
        <dbReference type="Proteomes" id="UP000826271"/>
    </source>
</evidence>
<feature type="domain" description="Zinc knuckle CX2CX4HX4C" evidence="2">
    <location>
        <begin position="38"/>
        <end position="72"/>
    </location>
</feature>
<accession>A0AAV6W9D6</accession>
<feature type="domain" description="Reverse transcriptase zinc-binding" evidence="1">
    <location>
        <begin position="240"/>
        <end position="332"/>
    </location>
</feature>
<comment type="caution">
    <text evidence="3">The sequence shown here is derived from an EMBL/GenBank/DDBJ whole genome shotgun (WGS) entry which is preliminary data.</text>
</comment>
<dbReference type="Proteomes" id="UP000826271">
    <property type="component" value="Unassembled WGS sequence"/>
</dbReference>
<proteinExistence type="predicted"/>
<gene>
    <name evidence="3" type="ORF">BUALT_Bualt16G0036100</name>
</gene>
<dbReference type="InterPro" id="IPR026960">
    <property type="entry name" value="RVT-Znf"/>
</dbReference>
<evidence type="ECO:0008006" key="5">
    <source>
        <dbReference type="Google" id="ProtNLM"/>
    </source>
</evidence>
<evidence type="ECO:0000259" key="2">
    <source>
        <dbReference type="Pfam" id="PF14392"/>
    </source>
</evidence>
<keyword evidence="4" id="KW-1185">Reference proteome</keyword>
<sequence>MTRDIAIFLGNQLGKFKEADLTENSVSWGSILKMTVDIDVTKPLKRALRMQASNGESYIVTFQYERLPNFCYLYERRYSTQRDNLVTLTNERPLFTTPTQSRSGYPSPLLRSTSELVGDSDINRDCSSPLVSHGQHFVLPQNLFYPGHSGVQLRIGSKRPSKVFGQESDDTFVHKITPPNTLPLNASVASLIDADNHSWNELLVRQLFWAPDVDVILSIPLARFAAEDSLVWHYTKDGLFSVKSVYHVARSFGNMGLSGTSHCSLNWKFIWGAAVPHKVWVFAWRVCHGILPTLSNLQRRKCNVYDVCPCCGMNTETDAHVLLECDIDRQIWSLYNLPWNIVAR</sequence>
<reference evidence="3" key="1">
    <citation type="submission" date="2019-10" db="EMBL/GenBank/DDBJ databases">
        <authorList>
            <person name="Zhang R."/>
            <person name="Pan Y."/>
            <person name="Wang J."/>
            <person name="Ma R."/>
            <person name="Yu S."/>
        </authorList>
    </citation>
    <scope>NUCLEOTIDE SEQUENCE</scope>
    <source>
        <strain evidence="3">LA-IB0</strain>
        <tissue evidence="3">Leaf</tissue>
    </source>
</reference>
<dbReference type="InterPro" id="IPR025836">
    <property type="entry name" value="Zn_knuckle_CX2CX4HX4C"/>
</dbReference>
<dbReference type="Pfam" id="PF13966">
    <property type="entry name" value="zf-RVT"/>
    <property type="match status" value="1"/>
</dbReference>
<dbReference type="AlphaFoldDB" id="A0AAV6W9D6"/>
<name>A0AAV6W9D6_9LAMI</name>
<dbReference type="EMBL" id="WHWC01000016">
    <property type="protein sequence ID" value="KAG8367086.1"/>
    <property type="molecule type" value="Genomic_DNA"/>
</dbReference>
<evidence type="ECO:0000259" key="1">
    <source>
        <dbReference type="Pfam" id="PF13966"/>
    </source>
</evidence>
<evidence type="ECO:0000313" key="3">
    <source>
        <dbReference type="EMBL" id="KAG8367086.1"/>
    </source>
</evidence>